<evidence type="ECO:0000313" key="1">
    <source>
        <dbReference type="EMBL" id="ACL16882.1"/>
    </source>
</evidence>
<keyword evidence="2" id="KW-1185">Reference proteome</keyword>
<dbReference type="GeneID" id="7271114"/>
<dbReference type="OrthoDB" id="104754at2157"/>
<sequence>MREERLSDAILYEKLDLMKNDFFGYIEHHSAKVDENLPVFYGHVLAALENSFPDLDDSAFDMFIDTITFKVLDCSVHGGEAEFISKVQTNAGRAKRKSRGTAGIDIMAGLNLLKKGDYLNAAPYLRKYATLDAMIGIAAAYCSYMLARQNQDPSLDGTFKPDDIRELEAREQMIELARLKVPIRGIYHPDTIDTTWMDRAFWTMIQISLDWFPDEQWFLKLGIMKAKADGNTAKRAMLLSISVERFYDSMFFLRELYYFRLEQRDAGGAAGVVKQMMQQRPPDDLEPVYYGLKLSLLTTRRITYYSFRRQARTHAMPNQVISMLDCVFELMSGKQYEALLNLKEIKKSFPELFFFTTAIEYIAHDFTDSDNTRVKRAKKALTDAVDQYCRSVLKIPL</sequence>
<name>B8GIR9_METPE</name>
<dbReference type="eggNOG" id="arCOG08225">
    <property type="taxonomic scope" value="Archaea"/>
</dbReference>
<dbReference type="Proteomes" id="UP000002457">
    <property type="component" value="Chromosome"/>
</dbReference>
<gene>
    <name evidence="1" type="ordered locus">Mpal_1569</name>
</gene>
<organism evidence="1 2">
    <name type="scientific">Methanosphaerula palustris (strain ATCC BAA-1556 / DSM 19958 / E1-9c)</name>
    <dbReference type="NCBI Taxonomy" id="521011"/>
    <lineage>
        <taxon>Archaea</taxon>
        <taxon>Methanobacteriati</taxon>
        <taxon>Methanobacteriota</taxon>
        <taxon>Stenosarchaea group</taxon>
        <taxon>Methanomicrobia</taxon>
        <taxon>Methanomicrobiales</taxon>
        <taxon>Methanoregulaceae</taxon>
        <taxon>Methanosphaerula</taxon>
    </lineage>
</organism>
<dbReference type="EMBL" id="CP001338">
    <property type="protein sequence ID" value="ACL16882.1"/>
    <property type="molecule type" value="Genomic_DNA"/>
</dbReference>
<evidence type="ECO:0000313" key="2">
    <source>
        <dbReference type="Proteomes" id="UP000002457"/>
    </source>
</evidence>
<proteinExistence type="predicted"/>
<reference evidence="1 2" key="1">
    <citation type="journal article" date="2015" name="Genome Announc.">
        <title>Complete Genome Sequence of Methanosphaerula palustris E1-9CT, a Hydrogenotrophic Methanogen Isolated from a Minerotrophic Fen Peatland.</title>
        <authorList>
            <person name="Cadillo-Quiroz H."/>
            <person name="Browne P."/>
            <person name="Kyrpides N."/>
            <person name="Woyke T."/>
            <person name="Goodwin L."/>
            <person name="Detter C."/>
            <person name="Yavitt J.B."/>
            <person name="Zinder S.H."/>
        </authorList>
    </citation>
    <scope>NUCLEOTIDE SEQUENCE [LARGE SCALE GENOMIC DNA]</scope>
    <source>
        <strain evidence="2">ATCC BAA-1556 / DSM 19958 / E1-9c</strain>
    </source>
</reference>
<dbReference type="STRING" id="521011.Mpal_1569"/>
<dbReference type="HOGENOM" id="CLU_703240_0_0_2"/>
<dbReference type="RefSeq" id="WP_012618201.1">
    <property type="nucleotide sequence ID" value="NC_011832.1"/>
</dbReference>
<dbReference type="KEGG" id="mpl:Mpal_1569"/>
<accession>B8GIR9</accession>
<protein>
    <submittedName>
        <fullName evidence="1">Uncharacterized protein</fullName>
    </submittedName>
</protein>
<dbReference type="AlphaFoldDB" id="B8GIR9"/>